<dbReference type="InterPro" id="IPR027417">
    <property type="entry name" value="P-loop_NTPase"/>
</dbReference>
<sequence length="206" mass="22591">MQITPVSPDVLVEEVAQLVADRPGRVRLALDGPPPARPIVLAERVAVRLRELGRAVVVVSADDFLRPASVRLEYGREDPDEFLDGWLDVGGLRREVLDPAGPEGSGRVLPRLWDAAADRAYRDGYTQLPPDGVVVLAGALLLGRGLPFDMSVHLRMNPAALARVITDEERWTLPAYTRYSAERDPEGSADLLVLADHPDRPAVRRV</sequence>
<comment type="caution">
    <text evidence="1">The sequence shown here is derived from an EMBL/GenBank/DDBJ whole genome shotgun (WGS) entry which is preliminary data.</text>
</comment>
<keyword evidence="1" id="KW-0418">Kinase</keyword>
<dbReference type="EMBL" id="JAKXMK010000036">
    <property type="protein sequence ID" value="MCH6170770.1"/>
    <property type="molecule type" value="Genomic_DNA"/>
</dbReference>
<dbReference type="GO" id="GO:0016301">
    <property type="term" value="F:kinase activity"/>
    <property type="evidence" value="ECO:0007669"/>
    <property type="project" value="UniProtKB-KW"/>
</dbReference>
<accession>A0ABS9TQG3</accession>
<dbReference type="RefSeq" id="WP_241041577.1">
    <property type="nucleotide sequence ID" value="NZ_BAAAJF010000016.1"/>
</dbReference>
<dbReference type="Gene3D" id="3.40.50.300">
    <property type="entry name" value="P-loop containing nucleotide triphosphate hydrolases"/>
    <property type="match status" value="1"/>
</dbReference>
<name>A0ABS9TQG3_9PSEU</name>
<dbReference type="Proteomes" id="UP001299970">
    <property type="component" value="Unassembled WGS sequence"/>
</dbReference>
<proteinExistence type="predicted"/>
<protein>
    <submittedName>
        <fullName evidence="1">Uridine kinase</fullName>
    </submittedName>
</protein>
<evidence type="ECO:0000313" key="2">
    <source>
        <dbReference type="Proteomes" id="UP001299970"/>
    </source>
</evidence>
<reference evidence="1 2" key="1">
    <citation type="submission" date="2022-03" db="EMBL/GenBank/DDBJ databases">
        <title>Pseudonocardia alaer sp. nov., a novel actinomycete isolated from reed forest soil.</title>
        <authorList>
            <person name="Wang L."/>
        </authorList>
    </citation>
    <scope>NUCLEOTIDE SEQUENCE [LARGE SCALE GENOMIC DNA]</scope>
    <source>
        <strain evidence="1 2">Y-16303</strain>
    </source>
</reference>
<organism evidence="1 2">
    <name type="scientific">Pseudonocardia alaniniphila</name>
    <dbReference type="NCBI Taxonomy" id="75291"/>
    <lineage>
        <taxon>Bacteria</taxon>
        <taxon>Bacillati</taxon>
        <taxon>Actinomycetota</taxon>
        <taxon>Actinomycetes</taxon>
        <taxon>Pseudonocardiales</taxon>
        <taxon>Pseudonocardiaceae</taxon>
        <taxon>Pseudonocardia</taxon>
    </lineage>
</organism>
<keyword evidence="1" id="KW-0808">Transferase</keyword>
<keyword evidence="2" id="KW-1185">Reference proteome</keyword>
<gene>
    <name evidence="1" type="ORF">MMF94_34125</name>
</gene>
<evidence type="ECO:0000313" key="1">
    <source>
        <dbReference type="EMBL" id="MCH6170770.1"/>
    </source>
</evidence>